<name>K3XU74_SETIT</name>
<dbReference type="EnsemblPlants" id="KQL07804">
    <property type="protein sequence ID" value="KQL07804"/>
    <property type="gene ID" value="SETIT_005481mg"/>
</dbReference>
<proteinExistence type="predicted"/>
<dbReference type="InParanoid" id="K3XU74"/>
<organism evidence="1 2">
    <name type="scientific">Setaria italica</name>
    <name type="common">Foxtail millet</name>
    <name type="synonym">Panicum italicum</name>
    <dbReference type="NCBI Taxonomy" id="4555"/>
    <lineage>
        <taxon>Eukaryota</taxon>
        <taxon>Viridiplantae</taxon>
        <taxon>Streptophyta</taxon>
        <taxon>Embryophyta</taxon>
        <taxon>Tracheophyta</taxon>
        <taxon>Spermatophyta</taxon>
        <taxon>Magnoliopsida</taxon>
        <taxon>Liliopsida</taxon>
        <taxon>Poales</taxon>
        <taxon>Poaceae</taxon>
        <taxon>PACMAD clade</taxon>
        <taxon>Panicoideae</taxon>
        <taxon>Panicodae</taxon>
        <taxon>Paniceae</taxon>
        <taxon>Cenchrinae</taxon>
        <taxon>Setaria</taxon>
    </lineage>
</organism>
<keyword evidence="2" id="KW-1185">Reference proteome</keyword>
<accession>K3XU74</accession>
<dbReference type="Gramene" id="KQL07804">
    <property type="protein sequence ID" value="KQL07804"/>
    <property type="gene ID" value="SETIT_005481mg"/>
</dbReference>
<protein>
    <submittedName>
        <fullName evidence="1">Uncharacterized protein</fullName>
    </submittedName>
</protein>
<evidence type="ECO:0000313" key="2">
    <source>
        <dbReference type="Proteomes" id="UP000004995"/>
    </source>
</evidence>
<sequence>MNTLRLTCLGWMDTSKLRTCCGLNNGCKF</sequence>
<reference evidence="1" key="2">
    <citation type="submission" date="2018-08" db="UniProtKB">
        <authorList>
            <consortium name="EnsemblPlants"/>
        </authorList>
    </citation>
    <scope>IDENTIFICATION</scope>
    <source>
        <strain evidence="1">Yugu1</strain>
    </source>
</reference>
<dbReference type="EMBL" id="AGNK02003376">
    <property type="status" value="NOT_ANNOTATED_CDS"/>
    <property type="molecule type" value="Genomic_DNA"/>
</dbReference>
<reference evidence="2" key="1">
    <citation type="journal article" date="2012" name="Nat. Biotechnol.">
        <title>Reference genome sequence of the model plant Setaria.</title>
        <authorList>
            <person name="Bennetzen J.L."/>
            <person name="Schmutz J."/>
            <person name="Wang H."/>
            <person name="Percifield R."/>
            <person name="Hawkins J."/>
            <person name="Pontaroli A.C."/>
            <person name="Estep M."/>
            <person name="Feng L."/>
            <person name="Vaughn J.N."/>
            <person name="Grimwood J."/>
            <person name="Jenkins J."/>
            <person name="Barry K."/>
            <person name="Lindquist E."/>
            <person name="Hellsten U."/>
            <person name="Deshpande S."/>
            <person name="Wang X."/>
            <person name="Wu X."/>
            <person name="Mitros T."/>
            <person name="Triplett J."/>
            <person name="Yang X."/>
            <person name="Ye C.Y."/>
            <person name="Mauro-Herrera M."/>
            <person name="Wang L."/>
            <person name="Li P."/>
            <person name="Sharma M."/>
            <person name="Sharma R."/>
            <person name="Ronald P.C."/>
            <person name="Panaud O."/>
            <person name="Kellogg E.A."/>
            <person name="Brutnell T.P."/>
            <person name="Doust A.N."/>
            <person name="Tuskan G.A."/>
            <person name="Rokhsar D."/>
            <person name="Devos K.M."/>
        </authorList>
    </citation>
    <scope>NUCLEOTIDE SEQUENCE [LARGE SCALE GENOMIC DNA]</scope>
    <source>
        <strain evidence="2">cv. Yugu1</strain>
    </source>
</reference>
<dbReference type="Proteomes" id="UP000004995">
    <property type="component" value="Unassembled WGS sequence"/>
</dbReference>
<evidence type="ECO:0000313" key="1">
    <source>
        <dbReference type="EnsemblPlants" id="KQL07804"/>
    </source>
</evidence>
<dbReference type="AlphaFoldDB" id="K3XU74"/>
<dbReference type="HOGENOM" id="CLU_3411213_0_0_1"/>